<evidence type="ECO:0000256" key="5">
    <source>
        <dbReference type="RuleBase" id="RU365068"/>
    </source>
</evidence>
<evidence type="ECO:0000313" key="8">
    <source>
        <dbReference type="EMBL" id="KAJ1369515.1"/>
    </source>
</evidence>
<keyword evidence="4 5" id="KW-0694">RNA-binding</keyword>
<dbReference type="GO" id="GO:0005524">
    <property type="term" value="F:ATP binding"/>
    <property type="evidence" value="ECO:0007669"/>
    <property type="project" value="UniProtKB-UniRule"/>
</dbReference>
<dbReference type="GO" id="GO:0003724">
    <property type="term" value="F:RNA helicase activity"/>
    <property type="evidence" value="ECO:0007669"/>
    <property type="project" value="UniProtKB-EC"/>
</dbReference>
<dbReference type="PROSITE" id="PS51194">
    <property type="entry name" value="HELICASE_CTER"/>
    <property type="match status" value="1"/>
</dbReference>
<reference evidence="8" key="1">
    <citation type="submission" date="2021-06" db="EMBL/GenBank/DDBJ databases">
        <title>Parelaphostrongylus tenuis whole genome reference sequence.</title>
        <authorList>
            <person name="Garwood T.J."/>
            <person name="Larsen P.A."/>
            <person name="Fountain-Jones N.M."/>
            <person name="Garbe J.R."/>
            <person name="Macchietto M.G."/>
            <person name="Kania S.A."/>
            <person name="Gerhold R.W."/>
            <person name="Richards J.E."/>
            <person name="Wolf T.M."/>
        </authorList>
    </citation>
    <scope>NUCLEOTIDE SEQUENCE</scope>
    <source>
        <strain evidence="8">MNPRO001-30</strain>
        <tissue evidence="8">Meninges</tissue>
    </source>
</reference>
<accession>A0AAD5WGW9</accession>
<dbReference type="Gene3D" id="3.40.50.300">
    <property type="entry name" value="P-loop containing nucleotide triphosphate hydrolases"/>
    <property type="match status" value="1"/>
</dbReference>
<dbReference type="InterPro" id="IPR001650">
    <property type="entry name" value="Helicase_C-like"/>
</dbReference>
<keyword evidence="3 5" id="KW-0067">ATP-binding</keyword>
<protein>
    <recommendedName>
        <fullName evidence="5">ATP-dependent RNA helicase</fullName>
        <ecNumber evidence="5">3.6.4.13</ecNumber>
    </recommendedName>
</protein>
<dbReference type="Proteomes" id="UP001196413">
    <property type="component" value="Unassembled WGS sequence"/>
</dbReference>
<keyword evidence="9" id="KW-1185">Reference proteome</keyword>
<comment type="domain">
    <text evidence="5">The Q motif is unique to and characteristic of the DEAD box family of RNA helicases and controls ATP binding and hydrolysis.</text>
</comment>
<dbReference type="InterPro" id="IPR027417">
    <property type="entry name" value="P-loop_NTPase"/>
</dbReference>
<dbReference type="AlphaFoldDB" id="A0AAD5WGW9"/>
<keyword evidence="1 5" id="KW-0547">Nucleotide-binding</keyword>
<dbReference type="Pfam" id="PF00271">
    <property type="entry name" value="Helicase_C"/>
    <property type="match status" value="1"/>
</dbReference>
<feature type="domain" description="Helicase C-terminal" evidence="7">
    <location>
        <begin position="1"/>
        <end position="138"/>
    </location>
</feature>
<evidence type="ECO:0000256" key="6">
    <source>
        <dbReference type="SAM" id="Phobius"/>
    </source>
</evidence>
<proteinExistence type="inferred from homology"/>
<keyword evidence="6" id="KW-0812">Transmembrane</keyword>
<organism evidence="8 9">
    <name type="scientific">Parelaphostrongylus tenuis</name>
    <name type="common">Meningeal worm</name>
    <dbReference type="NCBI Taxonomy" id="148309"/>
    <lineage>
        <taxon>Eukaryota</taxon>
        <taxon>Metazoa</taxon>
        <taxon>Ecdysozoa</taxon>
        <taxon>Nematoda</taxon>
        <taxon>Chromadorea</taxon>
        <taxon>Rhabditida</taxon>
        <taxon>Rhabditina</taxon>
        <taxon>Rhabditomorpha</taxon>
        <taxon>Strongyloidea</taxon>
        <taxon>Metastrongylidae</taxon>
        <taxon>Parelaphostrongylus</taxon>
    </lineage>
</organism>
<dbReference type="PANTHER" id="PTHR24031">
    <property type="entry name" value="RNA HELICASE"/>
    <property type="match status" value="1"/>
</dbReference>
<name>A0AAD5WGW9_PARTN</name>
<sequence>MGYHFEPFNSDFFVSLLTLWTFALSTNVALVAKRLHCADNQETIKRLKRGEIQGIVSSNKLVRAVDIPEVDHIIFYDMVENFNDYKHRIGRTGTMGRGGRATVMLSMNADRNLIIPLVEVVILLFNTNSCLPLIRNSE</sequence>
<evidence type="ECO:0000256" key="1">
    <source>
        <dbReference type="ARBA" id="ARBA00022741"/>
    </source>
</evidence>
<gene>
    <name evidence="8" type="ORF">KIN20_030993</name>
</gene>
<evidence type="ECO:0000256" key="2">
    <source>
        <dbReference type="ARBA" id="ARBA00022801"/>
    </source>
</evidence>
<dbReference type="GO" id="GO:0003723">
    <property type="term" value="F:RNA binding"/>
    <property type="evidence" value="ECO:0007669"/>
    <property type="project" value="UniProtKB-UniRule"/>
</dbReference>
<keyword evidence="2 5" id="KW-0378">Hydrolase</keyword>
<keyword evidence="5" id="KW-0347">Helicase</keyword>
<comment type="similarity">
    <text evidence="5">Belongs to the DEAD box helicase family.</text>
</comment>
<comment type="function">
    <text evidence="5">RNA helicase.</text>
</comment>
<dbReference type="EMBL" id="JAHQIW010006586">
    <property type="protein sequence ID" value="KAJ1369515.1"/>
    <property type="molecule type" value="Genomic_DNA"/>
</dbReference>
<feature type="transmembrane region" description="Helical" evidence="6">
    <location>
        <begin position="12"/>
        <end position="32"/>
    </location>
</feature>
<comment type="caution">
    <text evidence="8">The sequence shown here is derived from an EMBL/GenBank/DDBJ whole genome shotgun (WGS) entry which is preliminary data.</text>
</comment>
<keyword evidence="6" id="KW-0472">Membrane</keyword>
<comment type="catalytic activity">
    <reaction evidence="5">
        <text>ATP + H2O = ADP + phosphate + H(+)</text>
        <dbReference type="Rhea" id="RHEA:13065"/>
        <dbReference type="ChEBI" id="CHEBI:15377"/>
        <dbReference type="ChEBI" id="CHEBI:15378"/>
        <dbReference type="ChEBI" id="CHEBI:30616"/>
        <dbReference type="ChEBI" id="CHEBI:43474"/>
        <dbReference type="ChEBI" id="CHEBI:456216"/>
        <dbReference type="EC" id="3.6.4.13"/>
    </reaction>
</comment>
<evidence type="ECO:0000259" key="7">
    <source>
        <dbReference type="PROSITE" id="PS51194"/>
    </source>
</evidence>
<evidence type="ECO:0000256" key="3">
    <source>
        <dbReference type="ARBA" id="ARBA00022840"/>
    </source>
</evidence>
<dbReference type="SUPFAM" id="SSF52540">
    <property type="entry name" value="P-loop containing nucleoside triphosphate hydrolases"/>
    <property type="match status" value="1"/>
</dbReference>
<evidence type="ECO:0000313" key="9">
    <source>
        <dbReference type="Proteomes" id="UP001196413"/>
    </source>
</evidence>
<dbReference type="SMART" id="SM00490">
    <property type="entry name" value="HELICc"/>
    <property type="match status" value="1"/>
</dbReference>
<keyword evidence="6" id="KW-1133">Transmembrane helix</keyword>
<evidence type="ECO:0000256" key="4">
    <source>
        <dbReference type="ARBA" id="ARBA00022884"/>
    </source>
</evidence>
<dbReference type="GO" id="GO:0016787">
    <property type="term" value="F:hydrolase activity"/>
    <property type="evidence" value="ECO:0007669"/>
    <property type="project" value="UniProtKB-KW"/>
</dbReference>
<dbReference type="EC" id="3.6.4.13" evidence="5"/>